<proteinExistence type="predicted"/>
<name>A0A9X0DN59_9HELO</name>
<evidence type="ECO:0000313" key="1">
    <source>
        <dbReference type="EMBL" id="KAJ8066708.1"/>
    </source>
</evidence>
<dbReference type="Gene3D" id="3.40.50.300">
    <property type="entry name" value="P-loop containing nucleotide triphosphate hydrolases"/>
    <property type="match status" value="1"/>
</dbReference>
<organism evidence="1 2">
    <name type="scientific">Sclerotinia nivalis</name>
    <dbReference type="NCBI Taxonomy" id="352851"/>
    <lineage>
        <taxon>Eukaryota</taxon>
        <taxon>Fungi</taxon>
        <taxon>Dikarya</taxon>
        <taxon>Ascomycota</taxon>
        <taxon>Pezizomycotina</taxon>
        <taxon>Leotiomycetes</taxon>
        <taxon>Helotiales</taxon>
        <taxon>Sclerotiniaceae</taxon>
        <taxon>Sclerotinia</taxon>
    </lineage>
</organism>
<dbReference type="SUPFAM" id="SSF52540">
    <property type="entry name" value="P-loop containing nucleoside triphosphate hydrolases"/>
    <property type="match status" value="1"/>
</dbReference>
<evidence type="ECO:0008006" key="3">
    <source>
        <dbReference type="Google" id="ProtNLM"/>
    </source>
</evidence>
<evidence type="ECO:0000313" key="2">
    <source>
        <dbReference type="Proteomes" id="UP001152300"/>
    </source>
</evidence>
<dbReference type="EMBL" id="JAPEIS010000004">
    <property type="protein sequence ID" value="KAJ8066708.1"/>
    <property type="molecule type" value="Genomic_DNA"/>
</dbReference>
<dbReference type="Proteomes" id="UP001152300">
    <property type="component" value="Unassembled WGS sequence"/>
</dbReference>
<dbReference type="OrthoDB" id="3546598at2759"/>
<accession>A0A9X0DN59</accession>
<dbReference type="AlphaFoldDB" id="A0A9X0DN59"/>
<sequence length="146" mass="16555">MNTLLHRGFRASDSWRSLFRFDHILQGKRPSSPSDALMMQAAKRSRFRQRQGYSEEDLLQVAQRLYHSPTFQFRRPGQHRRVMTTFGAPFNEQIILILGTGSGKTLIPMLSASLPDAGTTIMIIPIVALRVDMIKRFEAVGIPSLV</sequence>
<gene>
    <name evidence="1" type="ORF">OCU04_004101</name>
</gene>
<dbReference type="InterPro" id="IPR027417">
    <property type="entry name" value="P-loop_NTPase"/>
</dbReference>
<protein>
    <recommendedName>
        <fullName evidence="3">DEAD/DEAH box helicase domain-containing protein</fullName>
    </recommendedName>
</protein>
<reference evidence="1" key="1">
    <citation type="submission" date="2022-11" db="EMBL/GenBank/DDBJ databases">
        <title>Genome Resource of Sclerotinia nivalis Strain SnTB1, a Plant Pathogen Isolated from American Ginseng.</title>
        <authorList>
            <person name="Fan S."/>
        </authorList>
    </citation>
    <scope>NUCLEOTIDE SEQUENCE</scope>
    <source>
        <strain evidence="1">SnTB1</strain>
    </source>
</reference>
<comment type="caution">
    <text evidence="1">The sequence shown here is derived from an EMBL/GenBank/DDBJ whole genome shotgun (WGS) entry which is preliminary data.</text>
</comment>
<keyword evidence="2" id="KW-1185">Reference proteome</keyword>